<evidence type="ECO:0000313" key="1">
    <source>
        <dbReference type="EMBL" id="QCT01025.1"/>
    </source>
</evidence>
<organism evidence="1 2">
    <name type="scientific">Paenibacillus algicola</name>
    <dbReference type="NCBI Taxonomy" id="2565926"/>
    <lineage>
        <taxon>Bacteria</taxon>
        <taxon>Bacillati</taxon>
        <taxon>Bacillota</taxon>
        <taxon>Bacilli</taxon>
        <taxon>Bacillales</taxon>
        <taxon>Paenibacillaceae</taxon>
        <taxon>Paenibacillus</taxon>
    </lineage>
</organism>
<evidence type="ECO:0000313" key="2">
    <source>
        <dbReference type="Proteomes" id="UP000300879"/>
    </source>
</evidence>
<name>A0A4P8XFA4_9BACL</name>
<gene>
    <name evidence="1" type="ORF">E6C60_0300</name>
</gene>
<dbReference type="Proteomes" id="UP000300879">
    <property type="component" value="Chromosome"/>
</dbReference>
<sequence>MVQCMKRYVMTFAAVVVTFVGLTGIRIDIHASSADPLISTVPKSIKKYVHSINSEDWESYVNSYSPDRRLTNFPSEAQRNSRTGILSVKSIEISEIKEISEKDIHEVQPYFSEIDKGLYQGVRYFYVGLNYHVHHENEFFYNGVRYETFAVGTLHGEEYILGNEFVYNFDPLQSSGYAFGSAAEREAIIREERRLGGNSKPPGNGEIQPQRVVSSIIISFTNQNHTIGLWTILREHIQEIMKKAKPHAWK</sequence>
<protein>
    <submittedName>
        <fullName evidence="1">Uncharacterized protein</fullName>
    </submittedName>
</protein>
<dbReference type="AlphaFoldDB" id="A0A4P8XFA4"/>
<reference evidence="1 2" key="1">
    <citation type="submission" date="2019-05" db="EMBL/GenBank/DDBJ databases">
        <authorList>
            <person name="Chen C."/>
        </authorList>
    </citation>
    <scope>NUCLEOTIDE SEQUENCE [LARGE SCALE GENOMIC DNA]</scope>
    <source>
        <strain evidence="1 2">HB172198</strain>
    </source>
</reference>
<proteinExistence type="predicted"/>
<keyword evidence="2" id="KW-1185">Reference proteome</keyword>
<dbReference type="EMBL" id="CP040396">
    <property type="protein sequence ID" value="QCT01025.1"/>
    <property type="molecule type" value="Genomic_DNA"/>
</dbReference>
<dbReference type="KEGG" id="palo:E6C60_0300"/>
<accession>A0A4P8XFA4</accession>